<proteinExistence type="predicted"/>
<dbReference type="AlphaFoldDB" id="X6PG29"/>
<dbReference type="EMBL" id="ASPP01000436">
    <property type="protein sequence ID" value="ETO36652.1"/>
    <property type="molecule type" value="Genomic_DNA"/>
</dbReference>
<organism evidence="2 3">
    <name type="scientific">Reticulomyxa filosa</name>
    <dbReference type="NCBI Taxonomy" id="46433"/>
    <lineage>
        <taxon>Eukaryota</taxon>
        <taxon>Sar</taxon>
        <taxon>Rhizaria</taxon>
        <taxon>Retaria</taxon>
        <taxon>Foraminifera</taxon>
        <taxon>Monothalamids</taxon>
        <taxon>Reticulomyxidae</taxon>
        <taxon>Reticulomyxa</taxon>
    </lineage>
</organism>
<reference evidence="2 3" key="1">
    <citation type="journal article" date="2013" name="Curr. Biol.">
        <title>The Genome of the Foraminiferan Reticulomyxa filosa.</title>
        <authorList>
            <person name="Glockner G."/>
            <person name="Hulsmann N."/>
            <person name="Schleicher M."/>
            <person name="Noegel A.A."/>
            <person name="Eichinger L."/>
            <person name="Gallinger C."/>
            <person name="Pawlowski J."/>
            <person name="Sierra R."/>
            <person name="Euteneuer U."/>
            <person name="Pillet L."/>
            <person name="Moustafa A."/>
            <person name="Platzer M."/>
            <person name="Groth M."/>
            <person name="Szafranski K."/>
            <person name="Schliwa M."/>
        </authorList>
    </citation>
    <scope>NUCLEOTIDE SEQUENCE [LARGE SCALE GENOMIC DNA]</scope>
</reference>
<accession>X6PG29</accession>
<feature type="region of interest" description="Disordered" evidence="1">
    <location>
        <begin position="53"/>
        <end position="80"/>
    </location>
</feature>
<sequence length="253" mass="29054">MDTPRDKSENIVCANSPERENHREFGTTQSQVHVLLQLLYFVVNERFDRCSSKRDTDVEGSLSPDVSVHYQHDSESDTDTIKDFKPTKISSAPEKQTFKLKKQIFLQKISVIDTAQRENRTQKDFGERFIPSQTKSDKEKISSNKNNENNIYKYTISQESKKVLLANETKQTNTKKAKTGKSEAKVLKTNKRRRKRTLQKMETSDLDKCETKCLPSDTSDEIVIIKPLQKSNCDCWGCKYEGSCEIDGPNPTE</sequence>
<evidence type="ECO:0000256" key="1">
    <source>
        <dbReference type="SAM" id="MobiDB-lite"/>
    </source>
</evidence>
<dbReference type="Proteomes" id="UP000023152">
    <property type="component" value="Unassembled WGS sequence"/>
</dbReference>
<feature type="region of interest" description="Disordered" evidence="1">
    <location>
        <begin position="1"/>
        <end position="25"/>
    </location>
</feature>
<evidence type="ECO:0000313" key="3">
    <source>
        <dbReference type="Proteomes" id="UP000023152"/>
    </source>
</evidence>
<keyword evidence="3" id="KW-1185">Reference proteome</keyword>
<protein>
    <submittedName>
        <fullName evidence="2">Uncharacterized protein</fullName>
    </submittedName>
</protein>
<evidence type="ECO:0000313" key="2">
    <source>
        <dbReference type="EMBL" id="ETO36652.1"/>
    </source>
</evidence>
<name>X6PG29_RETFI</name>
<gene>
    <name evidence="2" type="ORF">RFI_00407</name>
</gene>
<comment type="caution">
    <text evidence="2">The sequence shown here is derived from an EMBL/GenBank/DDBJ whole genome shotgun (WGS) entry which is preliminary data.</text>
</comment>
<feature type="compositionally biased region" description="Basic and acidic residues" evidence="1">
    <location>
        <begin position="70"/>
        <end position="80"/>
    </location>
</feature>